<proteinExistence type="predicted"/>
<dbReference type="EMBL" id="BK014997">
    <property type="protein sequence ID" value="DAD86339.1"/>
    <property type="molecule type" value="Genomic_DNA"/>
</dbReference>
<feature type="coiled-coil region" evidence="1">
    <location>
        <begin position="3"/>
        <end position="30"/>
    </location>
</feature>
<evidence type="ECO:0000256" key="1">
    <source>
        <dbReference type="SAM" id="Coils"/>
    </source>
</evidence>
<organism evidence="2">
    <name type="scientific">Siphoviridae sp. ctsus30</name>
    <dbReference type="NCBI Taxonomy" id="2826488"/>
    <lineage>
        <taxon>Viruses</taxon>
        <taxon>Duplodnaviria</taxon>
        <taxon>Heunggongvirae</taxon>
        <taxon>Uroviricota</taxon>
        <taxon>Caudoviricetes</taxon>
    </lineage>
</organism>
<protein>
    <submittedName>
        <fullName evidence="2">Uncharacterized protein</fullName>
    </submittedName>
</protein>
<keyword evidence="1" id="KW-0175">Coiled coil</keyword>
<sequence>MKMQTIEETLAKYSKEYDKLEEATNKVIAARVAVSKALHDNKEPFELNDIDGKFTGTVITTPEDVRDMVAGSIIIIGGVEWMLRNDGWVSGYGGNRTHDEMFVSILLHLDHVFLLHKAY</sequence>
<accession>A0A8S5MWS0</accession>
<reference evidence="2" key="1">
    <citation type="journal article" date="2021" name="Proc. Natl. Acad. Sci. U.S.A.">
        <title>A Catalog of Tens of Thousands of Viruses from Human Metagenomes Reveals Hidden Associations with Chronic Diseases.</title>
        <authorList>
            <person name="Tisza M.J."/>
            <person name="Buck C.B."/>
        </authorList>
    </citation>
    <scope>NUCLEOTIDE SEQUENCE</scope>
    <source>
        <strain evidence="2">Ctsus30</strain>
    </source>
</reference>
<evidence type="ECO:0000313" key="2">
    <source>
        <dbReference type="EMBL" id="DAD86339.1"/>
    </source>
</evidence>
<name>A0A8S5MWS0_9CAUD</name>